<reference evidence="6 7" key="1">
    <citation type="journal article" date="2020" name="Appl. Microbiol. Biotechnol.">
        <title>Targeted gene deletion in Brettanomyces bruxellensis with an expression-free CRISPR-Cas9 system.</title>
        <authorList>
            <person name="Varela C."/>
            <person name="Bartel C."/>
            <person name="Onetto C."/>
            <person name="Borneman A."/>
        </authorList>
    </citation>
    <scope>NUCLEOTIDE SEQUENCE [LARGE SCALE GENOMIC DNA]</scope>
    <source>
        <strain evidence="6 7">AWRI1613</strain>
    </source>
</reference>
<comment type="caution">
    <text evidence="6">The sequence shown here is derived from an EMBL/GenBank/DDBJ whole genome shotgun (WGS) entry which is preliminary data.</text>
</comment>
<accession>A0A8H6BE77</accession>
<dbReference type="PANTHER" id="PTHR19317">
    <property type="entry name" value="PRENYLATED RAB ACCEPTOR 1-RELATED"/>
    <property type="match status" value="1"/>
</dbReference>
<feature type="transmembrane region" description="Helical" evidence="5">
    <location>
        <begin position="464"/>
        <end position="489"/>
    </location>
</feature>
<dbReference type="GO" id="GO:0016020">
    <property type="term" value="C:membrane"/>
    <property type="evidence" value="ECO:0007669"/>
    <property type="project" value="UniProtKB-SubCell"/>
</dbReference>
<evidence type="ECO:0000313" key="7">
    <source>
        <dbReference type="Proteomes" id="UP000568158"/>
    </source>
</evidence>
<dbReference type="AlphaFoldDB" id="A0A8H6BE77"/>
<evidence type="ECO:0008006" key="8">
    <source>
        <dbReference type="Google" id="ProtNLM"/>
    </source>
</evidence>
<comment type="subcellular location">
    <subcellularLocation>
        <location evidence="1">Membrane</location>
        <topology evidence="1">Multi-pass membrane protein</topology>
    </subcellularLocation>
</comment>
<evidence type="ECO:0000256" key="1">
    <source>
        <dbReference type="ARBA" id="ARBA00004141"/>
    </source>
</evidence>
<proteinExistence type="predicted"/>
<evidence type="ECO:0000313" key="6">
    <source>
        <dbReference type="EMBL" id="KAF6010033.1"/>
    </source>
</evidence>
<gene>
    <name evidence="6" type="ORF">HII12_003579</name>
</gene>
<keyword evidence="4 5" id="KW-0472">Membrane</keyword>
<keyword evidence="2 5" id="KW-0812">Transmembrane</keyword>
<dbReference type="GO" id="GO:0005794">
    <property type="term" value="C:Golgi apparatus"/>
    <property type="evidence" value="ECO:0007669"/>
    <property type="project" value="TreeGrafter"/>
</dbReference>
<evidence type="ECO:0000256" key="4">
    <source>
        <dbReference type="ARBA" id="ARBA00023136"/>
    </source>
</evidence>
<protein>
    <recommendedName>
        <fullName evidence="8">PRA1 family protein</fullName>
    </recommendedName>
</protein>
<organism evidence="6 7">
    <name type="scientific">Dekkera bruxellensis</name>
    <name type="common">Brettanomyces custersii</name>
    <dbReference type="NCBI Taxonomy" id="5007"/>
    <lineage>
        <taxon>Eukaryota</taxon>
        <taxon>Fungi</taxon>
        <taxon>Dikarya</taxon>
        <taxon>Ascomycota</taxon>
        <taxon>Saccharomycotina</taxon>
        <taxon>Pichiomycetes</taxon>
        <taxon>Pichiales</taxon>
        <taxon>Pichiaceae</taxon>
        <taxon>Brettanomyces</taxon>
    </lineage>
</organism>
<dbReference type="Pfam" id="PF03208">
    <property type="entry name" value="PRA1"/>
    <property type="match status" value="1"/>
</dbReference>
<dbReference type="InterPro" id="IPR004895">
    <property type="entry name" value="Prenylated_rab_accept_PRA1"/>
</dbReference>
<dbReference type="Proteomes" id="UP000568158">
    <property type="component" value="Unassembled WGS sequence"/>
</dbReference>
<sequence>MFRFQIFRRSLSFRTTINPSRKFRLGPSQNEHSLILLTTPSQLQQTIENVYNIIETRNTSNLKIVTACVDTVVGRRNAISELWFDQPITIENYELAPDNSNESIGNKSVNSNLNIEIACSSGSHLLNMPLANTLFTNGEYYTSFFYDDDHHAPNLENCSRLSIKLPLLKTDRIKLQAFHQLKELDLGANLSDNDGCFQVTDFTSNMIKKINGRPAADYLIANKEIQNSRRDVFMELIDPLDLKDAKPFSRTNYTNQFYKIVVGGLGWGEKQGMIVLDPIVGNIGHRYCRLFQYDPSIKRPRIASEHQSKILTLDCSQPEVGFRNYADSNDAELILENVAGLGNEKGFMLNDIWHTDKGSMLSINTYTSLQGKFSTIRPPQEFFDVRRVSKPADFNEVKQRVFYNIGYFQSNYIAIVLLLSVYALVTNGLLLFVVLFTGLGVFGISRLNGEDLHLPIGSLSTSQLYTGLLIISLPLGFLASPVSTMMWLIGSSAVSIVSHAALMEKPIETVFEEQV</sequence>
<evidence type="ECO:0000256" key="5">
    <source>
        <dbReference type="SAM" id="Phobius"/>
    </source>
</evidence>
<evidence type="ECO:0000256" key="2">
    <source>
        <dbReference type="ARBA" id="ARBA00022692"/>
    </source>
</evidence>
<name>A0A8H6BE77_DEKBR</name>
<dbReference type="EMBL" id="JABCYN010000030">
    <property type="protein sequence ID" value="KAF6010033.1"/>
    <property type="molecule type" value="Genomic_DNA"/>
</dbReference>
<feature type="transmembrane region" description="Helical" evidence="5">
    <location>
        <begin position="412"/>
        <end position="444"/>
    </location>
</feature>
<evidence type="ECO:0000256" key="3">
    <source>
        <dbReference type="ARBA" id="ARBA00022989"/>
    </source>
</evidence>
<dbReference type="PANTHER" id="PTHR19317:SF0">
    <property type="entry name" value="PRENYLATED RAB ACCEPTOR PROTEIN 1"/>
    <property type="match status" value="1"/>
</dbReference>
<keyword evidence="3 5" id="KW-1133">Transmembrane helix</keyword>